<dbReference type="GO" id="GO:0003677">
    <property type="term" value="F:DNA binding"/>
    <property type="evidence" value="ECO:0007669"/>
    <property type="project" value="InterPro"/>
</dbReference>
<dbReference type="SUPFAM" id="SSF47413">
    <property type="entry name" value="lambda repressor-like DNA-binding domains"/>
    <property type="match status" value="1"/>
</dbReference>
<evidence type="ECO:0000313" key="2">
    <source>
        <dbReference type="EMBL" id="AZG43591.1"/>
    </source>
</evidence>
<keyword evidence="3" id="KW-1185">Reference proteome</keyword>
<dbReference type="Pfam" id="PF01381">
    <property type="entry name" value="HTH_3"/>
    <property type="match status" value="1"/>
</dbReference>
<protein>
    <recommendedName>
        <fullName evidence="1">HTH cro/C1-type domain-containing protein</fullName>
    </recommendedName>
</protein>
<feature type="domain" description="HTH cro/C1-type" evidence="1">
    <location>
        <begin position="24"/>
        <end position="68"/>
    </location>
</feature>
<dbReference type="InterPro" id="IPR001387">
    <property type="entry name" value="Cro/C1-type_HTH"/>
</dbReference>
<dbReference type="PROSITE" id="PS50943">
    <property type="entry name" value="HTH_CROC1"/>
    <property type="match status" value="1"/>
</dbReference>
<gene>
    <name evidence="2" type="ORF">D7316_00160</name>
</gene>
<dbReference type="SMART" id="SM00530">
    <property type="entry name" value="HTH_XRE"/>
    <property type="match status" value="1"/>
</dbReference>
<proteinExistence type="predicted"/>
<dbReference type="Gene3D" id="1.10.260.40">
    <property type="entry name" value="lambda repressor-like DNA-binding domains"/>
    <property type="match status" value="1"/>
</dbReference>
<dbReference type="CDD" id="cd00093">
    <property type="entry name" value="HTH_XRE"/>
    <property type="match status" value="1"/>
</dbReference>
<dbReference type="InterPro" id="IPR010982">
    <property type="entry name" value="Lambda_DNA-bd_dom_sf"/>
</dbReference>
<sequence length="133" mass="15021">MSSVRKRAIAKASVRNEFALKRALVDAREAAGLNQAQLANQMGVNRSTISRMERVDSNPRISELIEYAMHVGVILKMRVVQPDVVEPPQPRTSSIRFDARAVPEQNVLELGRLRRAKRVKREFSESDLLKDAL</sequence>
<dbReference type="AlphaFoldDB" id="A0A3G8JEH2"/>
<evidence type="ECO:0000313" key="3">
    <source>
        <dbReference type="Proteomes" id="UP000271469"/>
    </source>
</evidence>
<reference evidence="2 3" key="1">
    <citation type="submission" date="2018-11" db="EMBL/GenBank/DDBJ databases">
        <title>Gordonia insulae sp. nov., isolated from an island soil.</title>
        <authorList>
            <person name="Kim Y.S."/>
            <person name="Kim S.B."/>
        </authorList>
    </citation>
    <scope>NUCLEOTIDE SEQUENCE [LARGE SCALE GENOMIC DNA]</scope>
    <source>
        <strain evidence="2 3">MMS17-SY073</strain>
    </source>
</reference>
<dbReference type="RefSeq" id="WP_124706609.1">
    <property type="nucleotide sequence ID" value="NZ_CP033972.1"/>
</dbReference>
<dbReference type="Proteomes" id="UP000271469">
    <property type="component" value="Chromosome"/>
</dbReference>
<dbReference type="OrthoDB" id="129597at2"/>
<organism evidence="2 3">
    <name type="scientific">Gordonia insulae</name>
    <dbReference type="NCBI Taxonomy" id="2420509"/>
    <lineage>
        <taxon>Bacteria</taxon>
        <taxon>Bacillati</taxon>
        <taxon>Actinomycetota</taxon>
        <taxon>Actinomycetes</taxon>
        <taxon>Mycobacteriales</taxon>
        <taxon>Gordoniaceae</taxon>
        <taxon>Gordonia</taxon>
    </lineage>
</organism>
<dbReference type="EMBL" id="CP033972">
    <property type="protein sequence ID" value="AZG43591.1"/>
    <property type="molecule type" value="Genomic_DNA"/>
</dbReference>
<name>A0A3G8JEH2_9ACTN</name>
<accession>A0A3G8JEH2</accession>
<evidence type="ECO:0000259" key="1">
    <source>
        <dbReference type="PROSITE" id="PS50943"/>
    </source>
</evidence>
<dbReference type="KEGG" id="gom:D7316_00160"/>